<feature type="compositionally biased region" description="Basic residues" evidence="2">
    <location>
        <begin position="74"/>
        <end position="83"/>
    </location>
</feature>
<accession>A0A9P8NVW9</accession>
<dbReference type="OrthoDB" id="3996082at2759"/>
<feature type="compositionally biased region" description="Polar residues" evidence="2">
    <location>
        <begin position="34"/>
        <end position="54"/>
    </location>
</feature>
<keyword evidence="4" id="KW-1185">Reference proteome</keyword>
<evidence type="ECO:0000256" key="2">
    <source>
        <dbReference type="SAM" id="MobiDB-lite"/>
    </source>
</evidence>
<protein>
    <recommendedName>
        <fullName evidence="5">Hap4 transcription factor heteromerisation domain-containing protein</fullName>
    </recommendedName>
</protein>
<sequence length="345" mass="38230">MVQNIEKSSGTEEAKGSGSTRMPLHPIAIKPKPSGTSSSVKSVQMSKGTSTAANKGSDEIVLTTSKNWILPPRPKIKKGKAHKASSESVKKSDKTEKPEKFKFNSQIHSNINLYTNNQLDLKLQLQNVTKENDNLKKILAKVNKEIHNLRLAKGELQSSVEPIDLEESHSMASRTPSVSESNEAITIDPINLSYNLENKRVKKNGESKKRNTGVVGVGIGPLSELSVSSKDILMSTAKSKKKTDSKANEVSQKAQMLLAEQMRQKQLLLEKQRQEQTQKQFHPCGVCLVTGSCMCGDLNDVTNEWLVRGYGELDLLEEADPLLIEPASTDVDDEFKFNNDFMMYE</sequence>
<reference evidence="3" key="2">
    <citation type="submission" date="2021-01" db="EMBL/GenBank/DDBJ databases">
        <authorList>
            <person name="Schikora-Tamarit M.A."/>
        </authorList>
    </citation>
    <scope>NUCLEOTIDE SEQUENCE</scope>
    <source>
        <strain evidence="3">CBS6075</strain>
    </source>
</reference>
<name>A0A9P8NVW9_9ASCO</name>
<feature type="coiled-coil region" evidence="1">
    <location>
        <begin position="125"/>
        <end position="152"/>
    </location>
</feature>
<dbReference type="EMBL" id="JAEUBE010000511">
    <property type="protein sequence ID" value="KAH3659999.1"/>
    <property type="molecule type" value="Genomic_DNA"/>
</dbReference>
<evidence type="ECO:0008006" key="5">
    <source>
        <dbReference type="Google" id="ProtNLM"/>
    </source>
</evidence>
<keyword evidence="1" id="KW-0175">Coiled coil</keyword>
<dbReference type="AlphaFoldDB" id="A0A9P8NVW9"/>
<gene>
    <name evidence="3" type="ORF">OGAPHI_007204</name>
</gene>
<evidence type="ECO:0000256" key="1">
    <source>
        <dbReference type="SAM" id="Coils"/>
    </source>
</evidence>
<evidence type="ECO:0000313" key="3">
    <source>
        <dbReference type="EMBL" id="KAH3659999.1"/>
    </source>
</evidence>
<dbReference type="Proteomes" id="UP000769157">
    <property type="component" value="Unassembled WGS sequence"/>
</dbReference>
<reference evidence="3" key="1">
    <citation type="journal article" date="2021" name="Open Biol.">
        <title>Shared evolutionary footprints suggest mitochondrial oxidative damage underlies multiple complex I losses in fungi.</title>
        <authorList>
            <person name="Schikora-Tamarit M.A."/>
            <person name="Marcet-Houben M."/>
            <person name="Nosek J."/>
            <person name="Gabaldon T."/>
        </authorList>
    </citation>
    <scope>NUCLEOTIDE SEQUENCE</scope>
    <source>
        <strain evidence="3">CBS6075</strain>
    </source>
</reference>
<organism evidence="3 4">
    <name type="scientific">Ogataea philodendri</name>
    <dbReference type="NCBI Taxonomy" id="1378263"/>
    <lineage>
        <taxon>Eukaryota</taxon>
        <taxon>Fungi</taxon>
        <taxon>Dikarya</taxon>
        <taxon>Ascomycota</taxon>
        <taxon>Saccharomycotina</taxon>
        <taxon>Pichiomycetes</taxon>
        <taxon>Pichiales</taxon>
        <taxon>Pichiaceae</taxon>
        <taxon>Ogataea</taxon>
    </lineage>
</organism>
<proteinExistence type="predicted"/>
<dbReference type="GeneID" id="70239168"/>
<feature type="region of interest" description="Disordered" evidence="2">
    <location>
        <begin position="70"/>
        <end position="99"/>
    </location>
</feature>
<feature type="compositionally biased region" description="Basic and acidic residues" evidence="2">
    <location>
        <begin position="84"/>
        <end position="99"/>
    </location>
</feature>
<dbReference type="RefSeq" id="XP_046057710.1">
    <property type="nucleotide sequence ID" value="XM_046208575.1"/>
</dbReference>
<feature type="region of interest" description="Disordered" evidence="2">
    <location>
        <begin position="1"/>
        <end position="58"/>
    </location>
</feature>
<comment type="caution">
    <text evidence="3">The sequence shown here is derived from an EMBL/GenBank/DDBJ whole genome shotgun (WGS) entry which is preliminary data.</text>
</comment>
<evidence type="ECO:0000313" key="4">
    <source>
        <dbReference type="Proteomes" id="UP000769157"/>
    </source>
</evidence>